<dbReference type="SUPFAM" id="SSF57850">
    <property type="entry name" value="RING/U-box"/>
    <property type="match status" value="1"/>
</dbReference>
<reference evidence="6 7" key="1">
    <citation type="submission" date="2018-10" db="EMBL/GenBank/DDBJ databases">
        <title>Draft genome sequence of the microsporidian Tubulinosema ratisbonensis.</title>
        <authorList>
            <person name="Polonais V."/>
            <person name="Peyretaillade E."/>
            <person name="Niehus S."/>
            <person name="Wawrzyniak I."/>
            <person name="Franchet A."/>
            <person name="Gaspin C."/>
            <person name="Reichstadt M."/>
            <person name="Belser C."/>
            <person name="Labadie K."/>
            <person name="Delbac F."/>
            <person name="Ferrandon D."/>
        </authorList>
    </citation>
    <scope>NUCLEOTIDE SEQUENCE [LARGE SCALE GENOMIC DNA]</scope>
    <source>
        <strain evidence="6 7">Franzen</strain>
    </source>
</reference>
<organism evidence="6 7">
    <name type="scientific">Tubulinosema ratisbonensis</name>
    <dbReference type="NCBI Taxonomy" id="291195"/>
    <lineage>
        <taxon>Eukaryota</taxon>
        <taxon>Fungi</taxon>
        <taxon>Fungi incertae sedis</taxon>
        <taxon>Microsporidia</taxon>
        <taxon>Tubulinosematoidea</taxon>
        <taxon>Tubulinosematidae</taxon>
        <taxon>Tubulinosema</taxon>
    </lineage>
</organism>
<dbReference type="Pfam" id="PF00097">
    <property type="entry name" value="zf-C3HC4"/>
    <property type="match status" value="1"/>
</dbReference>
<evidence type="ECO:0000256" key="1">
    <source>
        <dbReference type="ARBA" id="ARBA00022723"/>
    </source>
</evidence>
<evidence type="ECO:0000256" key="4">
    <source>
        <dbReference type="PROSITE-ProRule" id="PRU00175"/>
    </source>
</evidence>
<dbReference type="SMART" id="SM00184">
    <property type="entry name" value="RING"/>
    <property type="match status" value="1"/>
</dbReference>
<protein>
    <submittedName>
        <fullName evidence="6">Zinc finger domain-containing protein</fullName>
    </submittedName>
</protein>
<dbReference type="AlphaFoldDB" id="A0A437AHM8"/>
<name>A0A437AHM8_9MICR</name>
<keyword evidence="2 4" id="KW-0863">Zinc-finger</keyword>
<dbReference type="EMBL" id="RCSS01000821">
    <property type="protein sequence ID" value="RVD90627.1"/>
    <property type="molecule type" value="Genomic_DNA"/>
</dbReference>
<proteinExistence type="predicted"/>
<evidence type="ECO:0000256" key="2">
    <source>
        <dbReference type="ARBA" id="ARBA00022771"/>
    </source>
</evidence>
<dbReference type="OrthoDB" id="6270329at2759"/>
<accession>A0A437AHM8</accession>
<evidence type="ECO:0000313" key="7">
    <source>
        <dbReference type="Proteomes" id="UP000282876"/>
    </source>
</evidence>
<evidence type="ECO:0000256" key="3">
    <source>
        <dbReference type="ARBA" id="ARBA00022833"/>
    </source>
</evidence>
<evidence type="ECO:0000259" key="5">
    <source>
        <dbReference type="PROSITE" id="PS50089"/>
    </source>
</evidence>
<comment type="caution">
    <text evidence="6">The sequence shown here is derived from an EMBL/GenBank/DDBJ whole genome shotgun (WGS) entry which is preliminary data.</text>
</comment>
<dbReference type="VEuPathDB" id="MicrosporidiaDB:TUBRATIS_29380"/>
<dbReference type="GO" id="GO:0008270">
    <property type="term" value="F:zinc ion binding"/>
    <property type="evidence" value="ECO:0007669"/>
    <property type="project" value="UniProtKB-KW"/>
</dbReference>
<dbReference type="Gene3D" id="3.30.40.10">
    <property type="entry name" value="Zinc/RING finger domain, C3HC4 (zinc finger)"/>
    <property type="match status" value="1"/>
</dbReference>
<dbReference type="PROSITE" id="PS50089">
    <property type="entry name" value="ZF_RING_2"/>
    <property type="match status" value="1"/>
</dbReference>
<gene>
    <name evidence="6" type="ORF">TUBRATIS_29380</name>
</gene>
<keyword evidence="3" id="KW-0862">Zinc</keyword>
<keyword evidence="7" id="KW-1185">Reference proteome</keyword>
<keyword evidence="1" id="KW-0479">Metal-binding</keyword>
<feature type="domain" description="RING-type" evidence="5">
    <location>
        <begin position="3"/>
        <end position="40"/>
    </location>
</feature>
<dbReference type="InterPro" id="IPR013083">
    <property type="entry name" value="Znf_RING/FYVE/PHD"/>
</dbReference>
<evidence type="ECO:0000313" key="6">
    <source>
        <dbReference type="EMBL" id="RVD90627.1"/>
    </source>
</evidence>
<dbReference type="Proteomes" id="UP000282876">
    <property type="component" value="Unassembled WGS sequence"/>
</dbReference>
<sequence>MECSICKEKIELPHMLPCNDTFCYLCIKRHLMLRSYCPVCFTMPVNSSDLISLVKNENNMLPEIKVPLKFKQSESVLKRELKKYQLILTGDYNRMVWRLKEYFLIYSAEKLKSLSKSPTDIARQVHRNEGLIFKKEILIDKEMLRKYFHKLKEKIKKLKNRN</sequence>
<dbReference type="InterPro" id="IPR001841">
    <property type="entry name" value="Znf_RING"/>
</dbReference>
<dbReference type="InterPro" id="IPR018957">
    <property type="entry name" value="Znf_C3HC4_RING-type"/>
</dbReference>